<comment type="caution">
    <text evidence="1">The sequence shown here is derived from an EMBL/GenBank/DDBJ whole genome shotgun (WGS) entry which is preliminary data.</text>
</comment>
<reference evidence="1 2" key="1">
    <citation type="submission" date="2022-05" db="EMBL/GenBank/DDBJ databases">
        <title>Novel Pseudomonas spp. Isolated from a Rainbow Trout Aquaculture Facility.</title>
        <authorList>
            <person name="Testerman T."/>
            <person name="Graf J."/>
        </authorList>
    </citation>
    <scope>NUCLEOTIDE SEQUENCE [LARGE SCALE GENOMIC DNA]</scope>
    <source>
        <strain evidence="1 2">ID681</strain>
    </source>
</reference>
<name>A0ABT5NM34_9PSED</name>
<dbReference type="RefSeq" id="WP_273911389.1">
    <property type="nucleotide sequence ID" value="NZ_JAMDGX010000040.1"/>
</dbReference>
<dbReference type="Proteomes" id="UP001148203">
    <property type="component" value="Unassembled WGS sequence"/>
</dbReference>
<gene>
    <name evidence="1" type="ORF">M5G11_02365</name>
</gene>
<sequence>MSTCNDAVPDAGTGMLPLRAQKWGRWGEIYPCHAHTGSNCSACGGTGYRSICNRTDCHEHGCQGRACSSTKEQFAAQQSSIK</sequence>
<evidence type="ECO:0000313" key="1">
    <source>
        <dbReference type="EMBL" id="MDD0989373.1"/>
    </source>
</evidence>
<dbReference type="EMBL" id="JAMDGY010000009">
    <property type="protein sequence ID" value="MDD0989373.1"/>
    <property type="molecule type" value="Genomic_DNA"/>
</dbReference>
<evidence type="ECO:0000313" key="2">
    <source>
        <dbReference type="Proteomes" id="UP001148203"/>
    </source>
</evidence>
<organism evidence="1 2">
    <name type="scientific">Pseudomonas fontis</name>
    <dbReference type="NCBI Taxonomy" id="2942633"/>
    <lineage>
        <taxon>Bacteria</taxon>
        <taxon>Pseudomonadati</taxon>
        <taxon>Pseudomonadota</taxon>
        <taxon>Gammaproteobacteria</taxon>
        <taxon>Pseudomonadales</taxon>
        <taxon>Pseudomonadaceae</taxon>
        <taxon>Pseudomonas</taxon>
    </lineage>
</organism>
<protein>
    <submittedName>
        <fullName evidence="1">Uncharacterized protein</fullName>
    </submittedName>
</protein>
<keyword evidence="2" id="KW-1185">Reference proteome</keyword>
<proteinExistence type="predicted"/>
<accession>A0ABT5NM34</accession>